<evidence type="ECO:0000313" key="2">
    <source>
        <dbReference type="EMBL" id="QHL87021.1"/>
    </source>
</evidence>
<dbReference type="GO" id="GO:0016747">
    <property type="term" value="F:acyltransferase activity, transferring groups other than amino-acyl groups"/>
    <property type="evidence" value="ECO:0007669"/>
    <property type="project" value="InterPro"/>
</dbReference>
<accession>A0A6P1NYW8</accession>
<dbReference type="Gene3D" id="3.40.630.30">
    <property type="match status" value="1"/>
</dbReference>
<name>A0A6P1NYW8_9BACT</name>
<organism evidence="2 3">
    <name type="scientific">Nibribacter ruber</name>
    <dbReference type="NCBI Taxonomy" id="2698458"/>
    <lineage>
        <taxon>Bacteria</taxon>
        <taxon>Pseudomonadati</taxon>
        <taxon>Bacteroidota</taxon>
        <taxon>Cytophagia</taxon>
        <taxon>Cytophagales</taxon>
        <taxon>Hymenobacteraceae</taxon>
        <taxon>Nibribacter</taxon>
    </lineage>
</organism>
<dbReference type="RefSeq" id="WP_160689994.1">
    <property type="nucleotide sequence ID" value="NZ_CP047897.1"/>
</dbReference>
<dbReference type="EMBL" id="CP047897">
    <property type="protein sequence ID" value="QHL87021.1"/>
    <property type="molecule type" value="Genomic_DNA"/>
</dbReference>
<dbReference type="SUPFAM" id="SSF55729">
    <property type="entry name" value="Acyl-CoA N-acyltransferases (Nat)"/>
    <property type="match status" value="1"/>
</dbReference>
<protein>
    <submittedName>
        <fullName evidence="2">GNAT family N-acetyltransferase</fullName>
    </submittedName>
</protein>
<gene>
    <name evidence="2" type="ORF">GU926_06055</name>
</gene>
<proteinExistence type="predicted"/>
<dbReference type="Pfam" id="PF13302">
    <property type="entry name" value="Acetyltransf_3"/>
    <property type="match status" value="1"/>
</dbReference>
<dbReference type="PROSITE" id="PS51186">
    <property type="entry name" value="GNAT"/>
    <property type="match status" value="1"/>
</dbReference>
<keyword evidence="3" id="KW-1185">Reference proteome</keyword>
<dbReference type="InterPro" id="IPR016181">
    <property type="entry name" value="Acyl_CoA_acyltransferase"/>
</dbReference>
<dbReference type="PANTHER" id="PTHR43792">
    <property type="entry name" value="GNAT FAMILY, PUTATIVE (AFU_ORTHOLOGUE AFUA_3G00765)-RELATED-RELATED"/>
    <property type="match status" value="1"/>
</dbReference>
<dbReference type="KEGG" id="nib:GU926_06055"/>
<dbReference type="InterPro" id="IPR051531">
    <property type="entry name" value="N-acetyltransferase"/>
</dbReference>
<reference evidence="2 3" key="1">
    <citation type="submission" date="2020-01" db="EMBL/GenBank/DDBJ databases">
        <authorList>
            <person name="Kim M."/>
        </authorList>
    </citation>
    <scope>NUCLEOTIDE SEQUENCE [LARGE SCALE GENOMIC DNA]</scope>
    <source>
        <strain evidence="2 3">BT10</strain>
    </source>
</reference>
<evidence type="ECO:0000259" key="1">
    <source>
        <dbReference type="PROSITE" id="PS51186"/>
    </source>
</evidence>
<evidence type="ECO:0000313" key="3">
    <source>
        <dbReference type="Proteomes" id="UP000464214"/>
    </source>
</evidence>
<feature type="domain" description="N-acetyltransferase" evidence="1">
    <location>
        <begin position="14"/>
        <end position="176"/>
    </location>
</feature>
<dbReference type="Proteomes" id="UP000464214">
    <property type="component" value="Chromosome"/>
</dbReference>
<dbReference type="AlphaFoldDB" id="A0A6P1NYW8"/>
<keyword evidence="2" id="KW-0808">Transferase</keyword>
<dbReference type="PANTHER" id="PTHR43792:SF1">
    <property type="entry name" value="N-ACETYLTRANSFERASE DOMAIN-CONTAINING PROTEIN"/>
    <property type="match status" value="1"/>
</dbReference>
<sequence>MPLETDFVVETDRLTLSRVTPADAPFILEIVNSPGWLMYIGDRNVHTLEQAHFYMENAYFGKYRLQGFGMYLVRRKEDQAAMGLCGLVQREYLPGPDLGYAFLPGFGGKGYATEAAQGVLTYAREELKIPRLLAMTLPDNHASIRLLEKLGFRFNNTLQDPNTQEDLNLYKKELLS</sequence>
<dbReference type="InterPro" id="IPR000182">
    <property type="entry name" value="GNAT_dom"/>
</dbReference>